<gene>
    <name evidence="2" type="ORF">MNB_SV-9-1049</name>
</gene>
<evidence type="ECO:0000313" key="2">
    <source>
        <dbReference type="EMBL" id="SFV51015.1"/>
    </source>
</evidence>
<dbReference type="EMBL" id="FPHG01000007">
    <property type="protein sequence ID" value="SFV51015.1"/>
    <property type="molecule type" value="Genomic_DNA"/>
</dbReference>
<feature type="compositionally biased region" description="Basic residues" evidence="1">
    <location>
        <begin position="197"/>
        <end position="208"/>
    </location>
</feature>
<name>A0A1W1BC26_9ZZZZ</name>
<feature type="compositionally biased region" description="Basic and acidic residues" evidence="1">
    <location>
        <begin position="139"/>
        <end position="179"/>
    </location>
</feature>
<sequence length="208" mass="24093">MSRYIQVILIFSISLIVFGCANNLKGSIEDRAKHQSPNNFYNAGMLRCSANDISFDDVCDYAIYKEKKSPIKVVIENVAVETTIKYRILYFINGEFKSKNKKDKIHFHKTESNHYQINIGRENYLLPIRVLSYQPDPDEVAKNNIKETPLKEYREPKKEIKDENKEEEESVKSKKEEPKPVSAPVVVKPIKAPTPPKKLKGTKKMFKR</sequence>
<dbReference type="AlphaFoldDB" id="A0A1W1BC26"/>
<protein>
    <recommendedName>
        <fullName evidence="3">Lipoprotein</fullName>
    </recommendedName>
</protein>
<accession>A0A1W1BC26</accession>
<organism evidence="2">
    <name type="scientific">hydrothermal vent metagenome</name>
    <dbReference type="NCBI Taxonomy" id="652676"/>
    <lineage>
        <taxon>unclassified sequences</taxon>
        <taxon>metagenomes</taxon>
        <taxon>ecological metagenomes</taxon>
    </lineage>
</organism>
<reference evidence="2" key="1">
    <citation type="submission" date="2016-10" db="EMBL/GenBank/DDBJ databases">
        <authorList>
            <person name="de Groot N.N."/>
        </authorList>
    </citation>
    <scope>NUCLEOTIDE SEQUENCE</scope>
</reference>
<evidence type="ECO:0008006" key="3">
    <source>
        <dbReference type="Google" id="ProtNLM"/>
    </source>
</evidence>
<feature type="compositionally biased region" description="Low complexity" evidence="1">
    <location>
        <begin position="180"/>
        <end position="191"/>
    </location>
</feature>
<feature type="region of interest" description="Disordered" evidence="1">
    <location>
        <begin position="139"/>
        <end position="208"/>
    </location>
</feature>
<dbReference type="PROSITE" id="PS51257">
    <property type="entry name" value="PROKAR_LIPOPROTEIN"/>
    <property type="match status" value="1"/>
</dbReference>
<proteinExistence type="predicted"/>
<evidence type="ECO:0000256" key="1">
    <source>
        <dbReference type="SAM" id="MobiDB-lite"/>
    </source>
</evidence>